<dbReference type="GO" id="GO:0005509">
    <property type="term" value="F:calcium ion binding"/>
    <property type="evidence" value="ECO:0007669"/>
    <property type="project" value="InterPro"/>
</dbReference>
<feature type="compositionally biased region" description="Acidic residues" evidence="1">
    <location>
        <begin position="557"/>
        <end position="596"/>
    </location>
</feature>
<dbReference type="Gene3D" id="2.160.20.110">
    <property type="match status" value="2"/>
</dbReference>
<evidence type="ECO:0000313" key="4">
    <source>
        <dbReference type="Proteomes" id="UP000029868"/>
    </source>
</evidence>
<protein>
    <submittedName>
        <fullName evidence="3">Uncharacterized protein</fullName>
    </submittedName>
</protein>
<dbReference type="PANTHER" id="PTHR10199:SF119">
    <property type="entry name" value="RE20510P"/>
    <property type="match status" value="1"/>
</dbReference>
<dbReference type="Gene3D" id="4.10.1080.10">
    <property type="entry name" value="TSP type-3 repeat"/>
    <property type="match status" value="1"/>
</dbReference>
<evidence type="ECO:0000313" key="3">
    <source>
        <dbReference type="EMBL" id="KGJ97436.1"/>
    </source>
</evidence>
<dbReference type="Gene3D" id="2.60.40.3010">
    <property type="match status" value="1"/>
</dbReference>
<name>A0A099L3J4_COLPS</name>
<comment type="caution">
    <text evidence="3">The sequence shown here is derived from an EMBL/GenBank/DDBJ whole genome shotgun (WGS) entry which is preliminary data.</text>
</comment>
<dbReference type="PATRIC" id="fig|28229.3.peg.178"/>
<reference evidence="3 4" key="1">
    <citation type="submission" date="2014-08" db="EMBL/GenBank/DDBJ databases">
        <title>Genomic and Phenotypic Diversity of Colwellia psychrerythraea strains from Disparate Marine Basins.</title>
        <authorList>
            <person name="Techtmann S.M."/>
            <person name="Stelling S.C."/>
            <person name="Utturkar S.M."/>
            <person name="Alshibli N."/>
            <person name="Harris A."/>
            <person name="Brown S.D."/>
            <person name="Hazen T.C."/>
        </authorList>
    </citation>
    <scope>NUCLEOTIDE SEQUENCE [LARGE SCALE GENOMIC DNA]</scope>
    <source>
        <strain evidence="3 4">GAB14E</strain>
    </source>
</reference>
<dbReference type="OrthoDB" id="5242130at2"/>
<feature type="compositionally biased region" description="Acidic residues" evidence="1">
    <location>
        <begin position="533"/>
        <end position="548"/>
    </location>
</feature>
<feature type="region of interest" description="Disordered" evidence="1">
    <location>
        <begin position="531"/>
        <end position="615"/>
    </location>
</feature>
<dbReference type="Proteomes" id="UP000029868">
    <property type="component" value="Unassembled WGS sequence"/>
</dbReference>
<feature type="compositionally biased region" description="Polar residues" evidence="1">
    <location>
        <begin position="1866"/>
        <end position="1882"/>
    </location>
</feature>
<feature type="signal peptide" evidence="2">
    <location>
        <begin position="1"/>
        <end position="46"/>
    </location>
</feature>
<feature type="region of interest" description="Disordered" evidence="1">
    <location>
        <begin position="1843"/>
        <end position="1882"/>
    </location>
</feature>
<evidence type="ECO:0000256" key="1">
    <source>
        <dbReference type="SAM" id="MobiDB-lite"/>
    </source>
</evidence>
<accession>A0A099L3J4</accession>
<dbReference type="EMBL" id="JQEC01000002">
    <property type="protein sequence ID" value="KGJ97436.1"/>
    <property type="molecule type" value="Genomic_DNA"/>
</dbReference>
<gene>
    <name evidence="3" type="ORF">GAB14E_1025</name>
</gene>
<evidence type="ECO:0000256" key="2">
    <source>
        <dbReference type="SAM" id="SignalP"/>
    </source>
</evidence>
<feature type="compositionally biased region" description="Acidic residues" evidence="1">
    <location>
        <begin position="603"/>
        <end position="615"/>
    </location>
</feature>
<dbReference type="RefSeq" id="WP_033080321.1">
    <property type="nucleotide sequence ID" value="NZ_JQEC01000002.1"/>
</dbReference>
<dbReference type="SUPFAM" id="SSF103647">
    <property type="entry name" value="TSP type-3 repeat"/>
    <property type="match status" value="3"/>
</dbReference>
<feature type="chain" id="PRO_5001957825" evidence="2">
    <location>
        <begin position="47"/>
        <end position="2192"/>
    </location>
</feature>
<sequence length="2192" mass="231881">MTNHLNTIKQLTVFEPCRSLVSKAVNKALPLVLISPLLLSSELSFAAQLTPNPNDAGNTISIATTDVTNDVAFDNSGTIKVEATGLLTNNASLKNHVGGKLNLNGYANHVEGKHNAFTNAGTLENSGTINLSAYQNFLVNQGTINNEAGGLIHLYNSNAHYNNNLRLDNEAGGVLNNKAGATITLENNGANKYFINDGVVNNDGSISAGDFTHFYNSGQFYNNVGASLIVKQARGDNKVGILTNAGDASLSKWRNSYRFAQTIQNSGTLILEKLTLTRPLTNLSGGTLTTKGNGAASVTFADNSPNSGSLYNSGTWFHNSGQSLKNEALIQNNSDGTINLSGYLNNAATFTNAGTLTLNSGSALYGTGSFDQTTGTTILNSQLAADGGVNFSGGLLTGNGRVILAANTLQIEEQAEVNPGSGVGTLSVTGNVAFNGQLTIELDAKEQGSFDELAVTGDIAFGTASDAVFDFNFTVTEEFTIDFASAGSISNLSNLNYTFIGLSSGYAVVVDESGSKLQLQVRIDTDGDKIADQIDEDDDNDGYTDIDEAANGTSTIDENDIPIDSDGDFISDLTDPDDDNDGVLDDDDAFPFDTDNDGINNDIDLDDDNDGYSDTDEIANGTSVTDANSFPSDNDGDYVSDLIDIDDDNDNLIEISSLADLDEIRNNLSGTALFGSSSGCSSVCNGFELVNDLDFDTSGDGVIDASDSYWNAGLGWSPIGLDYRSPFIAKANGNGFVIKSLMINRPELSNVGLFGTTGVGAEIQNLGLEKVNIAGKYYVGAMTGSSSNTTYNNIFSTGHITGMDSVGGVIGYSNSEDITNLYHVGRVSSPSSEVGGLIGYAEGGNFTNFYNIGPVTGYSDVGGLFGSTEVTGDRINNLTNGYSVGLISGSNTVGGIVGNNYISTLTNVFSLAKISGNAQHAAIAGRISRESELNNVYWLAGSAAKALGRSEITDNTQALSQIQLQCPQSAADVSCATITYQNWNESDSAWDFGNTSQYPSLNMAGSYYRIGDFDNDGVNDLDDQFPSISIAGYPDEDNDGVPDECNAACLASGLMADNDKDFDGITDSLDIDDDNDGLIEISTLAELNEIRNNLTGMALFGSSAGCLYGCEGFELINDLDFDTNADGVIDVNDDYWNGGLGWQPIGSSDFQDRFITTLEGNGFVIRHLMSNRPDQQYVGLIGFTNDGARVLNLGLENVQVTGKHYVGALTGFSSSSEYDNVYSTGSISGGYNIGGVLGFSGGESVSDVYHIGRVQGDGEVGGIIGDSDGGYFSTLYNIGPVLGIEKVGGIIGLNNIKSAQLKDAFSVGKVQGNDAVGGIGGALEETKLTNVYTLASVSGNDSVGAIAGQLTNESEINESYWLQSSAQLGLGFSDITDTSQALTSAQLTCPQSANDLLCSPVIYSNWNRSTTDWYFGSTTQYPVLLIEGNEHGIGDFDSDGVNDLNDLFPTITINDYLDSDHDGAPDNCDVDCLATGLSADTDYDNDGIVNELDTDDDNDGVEDLVDAFPADASESIDTDLDGIGNNADTDDDNDGIIDELDGEPLNAVIGDISPPVFNHSDAIFIKAQGRLTDIAALVEVKALDAVDGEVTSNIVGETLYLSGQHMVELSAEDTVGNIAYYQLELNIKPEVNVISQINVESGGSYALALYLSGEAPHYPVEVLYNIYLNGEVYDEAWVNITAGTQGDIKVTVPANLSVSDTMSISLEFASPAFIGTKNLAKLTLSDRNFAPLMQTHVTQNGEQVSSIDPDNGLVTIQASIEDINQADQHDIIWSVQDNTFDDINNDNQLMTFEVDPSELVDGNYSLDIIVIESNTEPALSVQHTLQLVVEQLAKLALDLDSDNDGINDSEEGYSDSDGDGIADYLDNNSNTTELPSSVSAQPMQTAPGLTMSLGSLVRGVQSQDASLTLESLAVAVGEYAADTQSTDFEAATPLYNFTVGGLSEQGDSVAVVIPLASGTSLPEDAVYRKYNTVDGWYTFVENDKNSVSSAISDINGNCPAANDSRYHVGLTAGDNCIQLIIEDGGANDADFMINGSVEDPGAVMIASVNTDSVITDPINTAPEVSINPHQTTFEEGSDITISVQGIDPEEDVLSYSWSQLSGPTVTFDDVTSTQTTVSLPVVDRNEVIELQVSVFDGELTTVTTTTLTVTNIVETVEETESETNSESSGGSINYLFLCLLLLARYQRLKRVR</sequence>
<dbReference type="SUPFAM" id="SSF51126">
    <property type="entry name" value="Pectin lyase-like"/>
    <property type="match status" value="1"/>
</dbReference>
<dbReference type="InterPro" id="IPR011050">
    <property type="entry name" value="Pectin_lyase_fold/virulence"/>
</dbReference>
<keyword evidence="2" id="KW-0732">Signal</keyword>
<dbReference type="PANTHER" id="PTHR10199">
    <property type="entry name" value="THROMBOSPONDIN"/>
    <property type="match status" value="1"/>
</dbReference>
<dbReference type="InterPro" id="IPR028974">
    <property type="entry name" value="TSP_type-3_rpt"/>
</dbReference>
<feature type="compositionally biased region" description="Acidic residues" evidence="1">
    <location>
        <begin position="1843"/>
        <end position="1860"/>
    </location>
</feature>
<organism evidence="3 4">
    <name type="scientific">Colwellia psychrerythraea</name>
    <name type="common">Vibrio psychroerythus</name>
    <dbReference type="NCBI Taxonomy" id="28229"/>
    <lineage>
        <taxon>Bacteria</taxon>
        <taxon>Pseudomonadati</taxon>
        <taxon>Pseudomonadota</taxon>
        <taxon>Gammaproteobacteria</taxon>
        <taxon>Alteromonadales</taxon>
        <taxon>Colwelliaceae</taxon>
        <taxon>Colwellia</taxon>
    </lineage>
</organism>
<proteinExistence type="predicted"/>